<gene>
    <name evidence="9" type="ORF">KME15_25225</name>
</gene>
<dbReference type="InterPro" id="IPR006626">
    <property type="entry name" value="PbH1"/>
</dbReference>
<comment type="caution">
    <text evidence="9">The sequence shown here is derived from an EMBL/GenBank/DDBJ whole genome shotgun (WGS) entry which is preliminary data.</text>
</comment>
<protein>
    <submittedName>
        <fullName evidence="9">DUF4347 domain-containing protein</fullName>
    </submittedName>
</protein>
<dbReference type="InterPro" id="IPR003368">
    <property type="entry name" value="POMP_repeat"/>
</dbReference>
<keyword evidence="5" id="KW-0732">Signal</keyword>
<dbReference type="GO" id="GO:0009279">
    <property type="term" value="C:cell outer membrane"/>
    <property type="evidence" value="ECO:0007669"/>
    <property type="project" value="UniProtKB-SubCell"/>
</dbReference>
<dbReference type="InterPro" id="IPR025592">
    <property type="entry name" value="DUF4347"/>
</dbReference>
<keyword evidence="6" id="KW-0472">Membrane</keyword>
<evidence type="ECO:0000256" key="1">
    <source>
        <dbReference type="ARBA" id="ARBA00004196"/>
    </source>
</evidence>
<dbReference type="PANTHER" id="PTHR11319">
    <property type="entry name" value="G PROTEIN-COUPLED RECEPTOR-RELATED"/>
    <property type="match status" value="1"/>
</dbReference>
<dbReference type="GO" id="GO:0005576">
    <property type="term" value="C:extracellular region"/>
    <property type="evidence" value="ECO:0007669"/>
    <property type="project" value="UniProtKB-SubCell"/>
</dbReference>
<dbReference type="Gene3D" id="2.160.20.10">
    <property type="entry name" value="Single-stranded right-handed beta-helix, Pectin lyase-like"/>
    <property type="match status" value="1"/>
</dbReference>
<dbReference type="Pfam" id="PF14252">
    <property type="entry name" value="DUF4347"/>
    <property type="match status" value="1"/>
</dbReference>
<evidence type="ECO:0000313" key="9">
    <source>
        <dbReference type="EMBL" id="MBW4661976.1"/>
    </source>
</evidence>
<dbReference type="PANTHER" id="PTHR11319:SF35">
    <property type="entry name" value="OUTER MEMBRANE PROTEIN PMPC-RELATED"/>
    <property type="match status" value="1"/>
</dbReference>
<reference evidence="9" key="2">
    <citation type="journal article" date="2022" name="Microbiol. Resour. Announc.">
        <title>Metagenome Sequencing to Explore Phylogenomics of Terrestrial Cyanobacteria.</title>
        <authorList>
            <person name="Ward R.D."/>
            <person name="Stajich J.E."/>
            <person name="Johansen J.R."/>
            <person name="Huntemann M."/>
            <person name="Clum A."/>
            <person name="Foster B."/>
            <person name="Foster B."/>
            <person name="Roux S."/>
            <person name="Palaniappan K."/>
            <person name="Varghese N."/>
            <person name="Mukherjee S."/>
            <person name="Reddy T.B.K."/>
            <person name="Daum C."/>
            <person name="Copeland A."/>
            <person name="Chen I.A."/>
            <person name="Ivanova N.N."/>
            <person name="Kyrpides N.C."/>
            <person name="Shapiro N."/>
            <person name="Eloe-Fadrosh E.A."/>
            <person name="Pietrasiak N."/>
        </authorList>
    </citation>
    <scope>NUCLEOTIDE SEQUENCE</scope>
    <source>
        <strain evidence="9">UHER 2000/2452</strain>
    </source>
</reference>
<keyword evidence="4" id="KW-0964">Secreted</keyword>
<evidence type="ECO:0000256" key="6">
    <source>
        <dbReference type="ARBA" id="ARBA00023136"/>
    </source>
</evidence>
<keyword evidence="7" id="KW-0998">Cell outer membrane</keyword>
<accession>A0A951QGJ8</accession>
<dbReference type="EMBL" id="JAHHHD010000052">
    <property type="protein sequence ID" value="MBW4661976.1"/>
    <property type="molecule type" value="Genomic_DNA"/>
</dbReference>
<evidence type="ECO:0000256" key="7">
    <source>
        <dbReference type="ARBA" id="ARBA00023237"/>
    </source>
</evidence>
<dbReference type="Proteomes" id="UP000757435">
    <property type="component" value="Unassembled WGS sequence"/>
</dbReference>
<dbReference type="AlphaFoldDB" id="A0A951QGJ8"/>
<evidence type="ECO:0000256" key="2">
    <source>
        <dbReference type="ARBA" id="ARBA00004442"/>
    </source>
</evidence>
<organism evidence="9 10">
    <name type="scientific">Drouetiella hepatica Uher 2000/2452</name>
    <dbReference type="NCBI Taxonomy" id="904376"/>
    <lineage>
        <taxon>Bacteria</taxon>
        <taxon>Bacillati</taxon>
        <taxon>Cyanobacteriota</taxon>
        <taxon>Cyanophyceae</taxon>
        <taxon>Oculatellales</taxon>
        <taxon>Oculatellaceae</taxon>
        <taxon>Drouetiella</taxon>
    </lineage>
</organism>
<dbReference type="SMART" id="SM00710">
    <property type="entry name" value="PbH1"/>
    <property type="match status" value="6"/>
</dbReference>
<dbReference type="SUPFAM" id="SSF51126">
    <property type="entry name" value="Pectin lyase-like"/>
    <property type="match status" value="2"/>
</dbReference>
<dbReference type="InterPro" id="IPR012334">
    <property type="entry name" value="Pectin_lyas_fold"/>
</dbReference>
<sequence>MTTQALHRSDNTVVLIDMAVADAKTLVNGLHPDVRAVLLDATQDGILQITQALQDFSGITSLQIIAHGEPGTLHLGSAQLNSATFDRYTSQIQQWRSALSDHANILLYACGVAAEGLTLIDRLSQLTGAAVAASRQAIGQGNWNLEVSTGEITAMPALTADVMASYGGKLAVVTVSSTADQGAGSLRAAIAAAKAGDTLKFAASLANKTIALTSELELSNGKSLTIDGTDAANLTLSGSNASRIFHVNSNQDRPITLNLKNITLANAYVTDQGGAIKGEHKAVINIDGVKFVNNTADQGGGAIYCAWENSLTVTGSQFDGNKAIAGNNERGAGAIAFVSPGAITLRNSQFTNNRGINGAAVNSLNGKLTVDNCEFINNDTNAATYGTGENPFLRGYGGAIYTDRANDSIAITKSTFQGNSAKASGGAVHLFADPEDVISIESSLFTGNKATGLPNGQDNGKGGAITQIRNSTDSRGKFTIANSTIANNEGYDQGGGLWVNNVRTTITNSTFSGNKVFGDGFSNVGGGMTLYSDTDIINTTIANNSAGWVGGGISAADAANVTVQNTVFYRTHLRS</sequence>
<comment type="subcellular location">
    <subcellularLocation>
        <location evidence="1">Cell envelope</location>
    </subcellularLocation>
    <subcellularLocation>
        <location evidence="2">Cell outer membrane</location>
    </subcellularLocation>
    <subcellularLocation>
        <location evidence="3">Secreted</location>
    </subcellularLocation>
</comment>
<feature type="domain" description="DUF4347" evidence="8">
    <location>
        <begin position="13"/>
        <end position="169"/>
    </location>
</feature>
<dbReference type="Pfam" id="PF02415">
    <property type="entry name" value="Chlam_PMP"/>
    <property type="match status" value="2"/>
</dbReference>
<evidence type="ECO:0000256" key="5">
    <source>
        <dbReference type="ARBA" id="ARBA00022729"/>
    </source>
</evidence>
<proteinExistence type="predicted"/>
<evidence type="ECO:0000313" key="10">
    <source>
        <dbReference type="Proteomes" id="UP000757435"/>
    </source>
</evidence>
<dbReference type="NCBIfam" id="TIGR01376">
    <property type="entry name" value="POMP_repeat"/>
    <property type="match status" value="1"/>
</dbReference>
<evidence type="ECO:0000259" key="8">
    <source>
        <dbReference type="Pfam" id="PF14252"/>
    </source>
</evidence>
<evidence type="ECO:0000256" key="4">
    <source>
        <dbReference type="ARBA" id="ARBA00022525"/>
    </source>
</evidence>
<reference evidence="9" key="1">
    <citation type="submission" date="2021-05" db="EMBL/GenBank/DDBJ databases">
        <authorList>
            <person name="Pietrasiak N."/>
            <person name="Ward R."/>
            <person name="Stajich J.E."/>
            <person name="Kurbessoian T."/>
        </authorList>
    </citation>
    <scope>NUCLEOTIDE SEQUENCE</scope>
    <source>
        <strain evidence="9">UHER 2000/2452</strain>
    </source>
</reference>
<evidence type="ECO:0000256" key="3">
    <source>
        <dbReference type="ARBA" id="ARBA00004613"/>
    </source>
</evidence>
<dbReference type="InterPro" id="IPR011050">
    <property type="entry name" value="Pectin_lyase_fold/virulence"/>
</dbReference>
<name>A0A951QGJ8_9CYAN</name>